<proteinExistence type="predicted"/>
<dbReference type="Proteomes" id="UP000466619">
    <property type="component" value="Unassembled WGS sequence"/>
</dbReference>
<keyword evidence="2" id="KW-1185">Reference proteome</keyword>
<evidence type="ECO:0000313" key="2">
    <source>
        <dbReference type="Proteomes" id="UP000466619"/>
    </source>
</evidence>
<evidence type="ECO:0000313" key="1">
    <source>
        <dbReference type="EMBL" id="NDL05576.1"/>
    </source>
</evidence>
<dbReference type="EMBL" id="WSFC01000069">
    <property type="protein sequence ID" value="NDL05576.1"/>
    <property type="molecule type" value="Genomic_DNA"/>
</dbReference>
<comment type="caution">
    <text evidence="1">The sequence shown here is derived from an EMBL/GenBank/DDBJ whole genome shotgun (WGS) entry which is preliminary data.</text>
</comment>
<reference evidence="1 2" key="1">
    <citation type="submission" date="2019-12" db="EMBL/GenBank/DDBJ databases">
        <title>Engineering Photorhabdus to improve their lethality against agricultural pests.</title>
        <authorList>
            <person name="Machado R.A.R."/>
        </authorList>
    </citation>
    <scope>NUCLEOTIDE SEQUENCE [LARGE SCALE GENOMIC DNA]</scope>
    <source>
        <strain evidence="1 2">M-CN4</strain>
    </source>
</reference>
<dbReference type="RefSeq" id="WP_162120871.1">
    <property type="nucleotide sequence ID" value="NZ_CAWPJT010000066.1"/>
</dbReference>
<sequence length="47" mass="5125">MEKNAVSANGGNYPGAFNFSKITTIAKERNSVQLVSCAEQIFLFLQS</sequence>
<gene>
    <name evidence="1" type="ORF">GPY48_21100</name>
</gene>
<accession>A0ABX0AR76</accession>
<organism evidence="1 2">
    <name type="scientific">Photorhabdus bodei</name>
    <dbReference type="NCBI Taxonomy" id="2029681"/>
    <lineage>
        <taxon>Bacteria</taxon>
        <taxon>Pseudomonadati</taxon>
        <taxon>Pseudomonadota</taxon>
        <taxon>Gammaproteobacteria</taxon>
        <taxon>Enterobacterales</taxon>
        <taxon>Morganellaceae</taxon>
        <taxon>Photorhabdus</taxon>
    </lineage>
</organism>
<protein>
    <submittedName>
        <fullName evidence="1">Uncharacterized protein</fullName>
    </submittedName>
</protein>
<name>A0ABX0AR76_9GAMM</name>